<proteinExistence type="predicted"/>
<dbReference type="RefSeq" id="WP_207561797.1">
    <property type="nucleotide sequence ID" value="NZ_CP046072.1"/>
</dbReference>
<organism evidence="2 3">
    <name type="scientific">Sulfurimonas aquatica</name>
    <dbReference type="NCBI Taxonomy" id="2672570"/>
    <lineage>
        <taxon>Bacteria</taxon>
        <taxon>Pseudomonadati</taxon>
        <taxon>Campylobacterota</taxon>
        <taxon>Epsilonproteobacteria</taxon>
        <taxon>Campylobacterales</taxon>
        <taxon>Sulfurimonadaceae</taxon>
        <taxon>Sulfurimonas</taxon>
    </lineage>
</organism>
<dbReference type="KEGG" id="saqt:GJV85_12985"/>
<dbReference type="Proteomes" id="UP000671852">
    <property type="component" value="Chromosome"/>
</dbReference>
<feature type="chain" id="PRO_5037884383" evidence="1">
    <location>
        <begin position="22"/>
        <end position="269"/>
    </location>
</feature>
<reference evidence="2" key="1">
    <citation type="submission" date="2019-11" db="EMBL/GenBank/DDBJ databases">
        <authorList>
            <person name="Kojima H."/>
        </authorList>
    </citation>
    <scope>NUCLEOTIDE SEQUENCE</scope>
    <source>
        <strain evidence="2">H1576</strain>
    </source>
</reference>
<accession>A0A975GE20</accession>
<keyword evidence="3" id="KW-1185">Reference proteome</keyword>
<sequence length="269" mass="29972">MKKLFLVSFITLLAFATSSFAKDISAYLTGKYIDEKSVKEKLANAGFEVVASYESVKKGTTIVFTNSALKKEAAKEGRAFAAVLRVFVDAKDKMISFTNPEYFGIAYMQDDYKASVFESQLKVINKEFRGLKGSKDILEDDDIAGYHFMMGMPYYEDYDTLAKGSNEELLAKAKSYKKGKLLLFEIKLSDNSTLLGYDLGRRTKKFVKKIGRANGAVLPYCISIENGEAKSLEAKYYLALSYPLLSMGEFTTIASVPGAIKKDLSKPFK</sequence>
<evidence type="ECO:0000313" key="3">
    <source>
        <dbReference type="Proteomes" id="UP000671852"/>
    </source>
</evidence>
<keyword evidence="1" id="KW-0732">Signal</keyword>
<name>A0A975GE20_9BACT</name>
<dbReference type="EMBL" id="CP046072">
    <property type="protein sequence ID" value="QSZ42983.1"/>
    <property type="molecule type" value="Genomic_DNA"/>
</dbReference>
<gene>
    <name evidence="2" type="ORF">GJV85_12985</name>
</gene>
<evidence type="ECO:0000313" key="2">
    <source>
        <dbReference type="EMBL" id="QSZ42983.1"/>
    </source>
</evidence>
<dbReference type="AlphaFoldDB" id="A0A975GE20"/>
<evidence type="ECO:0000256" key="1">
    <source>
        <dbReference type="SAM" id="SignalP"/>
    </source>
</evidence>
<reference evidence="2" key="2">
    <citation type="submission" date="2021-04" db="EMBL/GenBank/DDBJ databases">
        <title>Isolation and characterization of a novel species of the genus Sulfurimonas.</title>
        <authorList>
            <person name="Fukui M."/>
        </authorList>
    </citation>
    <scope>NUCLEOTIDE SEQUENCE</scope>
    <source>
        <strain evidence="2">H1576</strain>
    </source>
</reference>
<protein>
    <submittedName>
        <fullName evidence="2">Uncharacterized protein</fullName>
    </submittedName>
</protein>
<feature type="signal peptide" evidence="1">
    <location>
        <begin position="1"/>
        <end position="21"/>
    </location>
</feature>